<dbReference type="Proteomes" id="UP000197470">
    <property type="component" value="Unassembled WGS sequence"/>
</dbReference>
<dbReference type="EMBL" id="NHRT01000003">
    <property type="protein sequence ID" value="OWP23730.1"/>
    <property type="molecule type" value="Genomic_DNA"/>
</dbReference>
<protein>
    <submittedName>
        <fullName evidence="1">Helix-turn-helix domain-containing protein</fullName>
    </submittedName>
</protein>
<proteinExistence type="predicted"/>
<evidence type="ECO:0000313" key="2">
    <source>
        <dbReference type="Proteomes" id="UP000197470"/>
    </source>
</evidence>
<organism evidence="1 2">
    <name type="scientific">Fusobacterium nucleatum subsp. polymorphum</name>
    <name type="common">Fusobacterium polymorphum</name>
    <dbReference type="NCBI Taxonomy" id="76857"/>
    <lineage>
        <taxon>Bacteria</taxon>
        <taxon>Fusobacteriati</taxon>
        <taxon>Fusobacteriota</taxon>
        <taxon>Fusobacteriia</taxon>
        <taxon>Fusobacteriales</taxon>
        <taxon>Fusobacteriaceae</taxon>
        <taxon>Fusobacterium</taxon>
    </lineage>
</organism>
<accession>A0A246ECT7</accession>
<evidence type="ECO:0000313" key="1">
    <source>
        <dbReference type="EMBL" id="OWP23730.1"/>
    </source>
</evidence>
<reference evidence="1 2" key="1">
    <citation type="submission" date="2017-05" db="EMBL/GenBank/DDBJ databases">
        <title>Genome sequencing of Fusobacterium nucleatum subsp. polymorphum KCOM 1001 (=ChDC F119).</title>
        <authorList>
            <person name="Kook J.-K."/>
            <person name="Park S.-N."/>
            <person name="Lim Y.K."/>
            <person name="Roh H."/>
        </authorList>
    </citation>
    <scope>NUCLEOTIDE SEQUENCE [LARGE SCALE GENOMIC DNA]</scope>
    <source>
        <strain evidence="1 2">KCOM 1001</strain>
    </source>
</reference>
<dbReference type="AlphaFoldDB" id="A0A246ECT7"/>
<name>A0A246ECT7_FUSNP</name>
<gene>
    <name evidence="1" type="ORF">CA839_12240</name>
</gene>
<sequence>MLETNVNTIVYNAKLGRKSKYNLAKNYLLEKYCNDEEVTISQLAKDLRVGYSTARNYLLRFLDEELNVVNVAKYYNYKR</sequence>
<comment type="caution">
    <text evidence="1">The sequence shown here is derived from an EMBL/GenBank/DDBJ whole genome shotgun (WGS) entry which is preliminary data.</text>
</comment>
<dbReference type="RefSeq" id="WP_029494159.1">
    <property type="nucleotide sequence ID" value="NZ_NHRT01000003.1"/>
</dbReference>